<feature type="compositionally biased region" description="Low complexity" evidence="1">
    <location>
        <begin position="348"/>
        <end position="360"/>
    </location>
</feature>
<name>A0A161LZS0_EHRRU</name>
<comment type="caution">
    <text evidence="2">The sequence shown here is derived from an EMBL/GenBank/DDBJ whole genome shotgun (WGS) entry which is preliminary data.</text>
</comment>
<feature type="region of interest" description="Disordered" evidence="1">
    <location>
        <begin position="396"/>
        <end position="419"/>
    </location>
</feature>
<protein>
    <submittedName>
        <fullName evidence="2">Uncharacterized protein</fullName>
    </submittedName>
</protein>
<dbReference type="RefSeq" id="WP_065432449.1">
    <property type="nucleotide sequence ID" value="NZ_BDDL01000032.1"/>
</dbReference>
<feature type="region of interest" description="Disordered" evidence="1">
    <location>
        <begin position="326"/>
        <end position="377"/>
    </location>
</feature>
<dbReference type="Proteomes" id="UP000092677">
    <property type="component" value="Unassembled WGS sequence"/>
</dbReference>
<gene>
    <name evidence="2" type="ORF">EHRUM2_02800</name>
</gene>
<evidence type="ECO:0000256" key="1">
    <source>
        <dbReference type="SAM" id="MobiDB-lite"/>
    </source>
</evidence>
<organism evidence="2 3">
    <name type="scientific">Ehrlichia ruminantium</name>
    <name type="common">heartwater rickettsia</name>
    <name type="synonym">Cowdria ruminantium</name>
    <dbReference type="NCBI Taxonomy" id="779"/>
    <lineage>
        <taxon>Bacteria</taxon>
        <taxon>Pseudomonadati</taxon>
        <taxon>Pseudomonadota</taxon>
        <taxon>Alphaproteobacteria</taxon>
        <taxon>Rickettsiales</taxon>
        <taxon>Anaplasmataceae</taxon>
        <taxon>Ehrlichia</taxon>
    </lineage>
</organism>
<feature type="compositionally biased region" description="Basic and acidic residues" evidence="1">
    <location>
        <begin position="362"/>
        <end position="374"/>
    </location>
</feature>
<accession>A0A161LZS0</accession>
<dbReference type="AlphaFoldDB" id="A0A161LZS0"/>
<evidence type="ECO:0000313" key="3">
    <source>
        <dbReference type="Proteomes" id="UP000092677"/>
    </source>
</evidence>
<sequence length="419" mass="47630">MPNILSFLLSIKQLKPANFIRNTTDIDKTSHETISELCNKYLSLSINGIYVDVSKNIRQRKARYSGFPFQHKERAILLSTLSQLCFESAHTTPNIVLFDEVATILNNDNLLSIGNKTTSGVLPIIKKHTSDHTNFPQECHNNININCDPEKPNVMYVSFAQHVNFANDSLQPSTSTETQIRFMVEACPDNTINYSRIRLTMTLPKIINNHSFLSNWDIFKVNCRITIQNIVNKVTSFFTGKSYIPQPKFKKQHSHNLETSILEYSLQDFSVNAQRPQEEISRSICEFRQSFEKFKTGQITSQNKSQSCSQSSLSSDIDIILSSNNSFLNSPTSSEKNRVKKPRSQIDPTNNNTTLHPNPHSEIPDDPKNKKCIEEENTSPSFSFTTFAELHAAFAPASILNREEDKERKSNSRSSSPQR</sequence>
<reference evidence="3" key="1">
    <citation type="submission" date="2016-05" db="EMBL/GenBank/DDBJ databases">
        <title>Draft genome sequences of four strains of Ehrlichia ruminantium, a tick-borne pathogen of ruminants, isolated from Zimbabwe, The Gambia and Ghana.</title>
        <authorList>
            <person name="Nakao R."/>
            <person name="Jongejan F."/>
            <person name="Sugimoto C."/>
        </authorList>
    </citation>
    <scope>NUCLEOTIDE SEQUENCE [LARGE SCALE GENOMIC DNA]</scope>
    <source>
        <strain evidence="3">Kerr Seringe</strain>
    </source>
</reference>
<dbReference type="EMBL" id="BDDL01000032">
    <property type="protein sequence ID" value="GAT77071.1"/>
    <property type="molecule type" value="Genomic_DNA"/>
</dbReference>
<feature type="compositionally biased region" description="Basic and acidic residues" evidence="1">
    <location>
        <begin position="401"/>
        <end position="410"/>
    </location>
</feature>
<evidence type="ECO:0000313" key="2">
    <source>
        <dbReference type="EMBL" id="GAT77071.1"/>
    </source>
</evidence>
<proteinExistence type="predicted"/>